<dbReference type="Proteomes" id="UP000254950">
    <property type="component" value="Unassembled WGS sequence"/>
</dbReference>
<reference evidence="2 3" key="1">
    <citation type="submission" date="2018-06" db="EMBL/GenBank/DDBJ databases">
        <authorList>
            <consortium name="Pathogen Informatics"/>
            <person name="Doyle S."/>
        </authorList>
    </citation>
    <scope>NUCLEOTIDE SEQUENCE [LARGE SCALE GENOMIC DNA]</scope>
    <source>
        <strain evidence="2 3">NCTC12862</strain>
    </source>
</reference>
<evidence type="ECO:0000313" key="2">
    <source>
        <dbReference type="EMBL" id="SUV45605.1"/>
    </source>
</evidence>
<keyword evidence="1" id="KW-1133">Transmembrane helix</keyword>
<keyword evidence="1" id="KW-0812">Transmembrane</keyword>
<gene>
    <name evidence="2" type="ORF">NCTC12862_01309</name>
</gene>
<keyword evidence="1" id="KW-0472">Membrane</keyword>
<proteinExistence type="predicted"/>
<sequence>MVGNYIFKQSEPNIEADANPGVTPVADLIEMEAGIFGLFAYFLYLYHIAKNSTHTKARKTYDAFVQSTWLVP</sequence>
<dbReference type="AlphaFoldDB" id="A0A380ZHE9"/>
<name>A0A380ZHE9_BARDO</name>
<feature type="transmembrane region" description="Helical" evidence="1">
    <location>
        <begin position="33"/>
        <end position="49"/>
    </location>
</feature>
<dbReference type="OrthoDB" id="7926432at2"/>
<evidence type="ECO:0000313" key="3">
    <source>
        <dbReference type="Proteomes" id="UP000254950"/>
    </source>
</evidence>
<dbReference type="EMBL" id="UFTF01000001">
    <property type="protein sequence ID" value="SUV45605.1"/>
    <property type="molecule type" value="Genomic_DNA"/>
</dbReference>
<accession>A0A380ZHE9</accession>
<protein>
    <submittedName>
        <fullName evidence="2">Uncharacterized protein</fullName>
    </submittedName>
</protein>
<evidence type="ECO:0000256" key="1">
    <source>
        <dbReference type="SAM" id="Phobius"/>
    </source>
</evidence>
<dbReference type="RefSeq" id="WP_004856508.1">
    <property type="nucleotide sequence ID" value="NZ_CACVBH010000001.1"/>
</dbReference>
<organism evidence="2 3">
    <name type="scientific">Bartonella doshiae</name>
    <dbReference type="NCBI Taxonomy" id="33044"/>
    <lineage>
        <taxon>Bacteria</taxon>
        <taxon>Pseudomonadati</taxon>
        <taxon>Pseudomonadota</taxon>
        <taxon>Alphaproteobacteria</taxon>
        <taxon>Hyphomicrobiales</taxon>
        <taxon>Bartonellaceae</taxon>
        <taxon>Bartonella</taxon>
    </lineage>
</organism>